<dbReference type="Proteomes" id="UP000266673">
    <property type="component" value="Unassembled WGS sequence"/>
</dbReference>
<gene>
    <name evidence="4" type="ORF">C2G38_2159204</name>
</gene>
<evidence type="ECO:0000313" key="5">
    <source>
        <dbReference type="Proteomes" id="UP000266673"/>
    </source>
</evidence>
<dbReference type="Pfam" id="PF07714">
    <property type="entry name" value="PK_Tyr_Ser-Thr"/>
    <property type="match status" value="1"/>
</dbReference>
<dbReference type="PRINTS" id="PR00109">
    <property type="entry name" value="TYRKINASE"/>
</dbReference>
<keyword evidence="1" id="KW-0547">Nucleotide-binding</keyword>
<dbReference type="Gene3D" id="1.10.510.10">
    <property type="entry name" value="Transferase(Phosphotransferase) domain 1"/>
    <property type="match status" value="1"/>
</dbReference>
<keyword evidence="2" id="KW-0067">ATP-binding</keyword>
<evidence type="ECO:0000256" key="2">
    <source>
        <dbReference type="ARBA" id="ARBA00022840"/>
    </source>
</evidence>
<dbReference type="InterPro" id="IPR011009">
    <property type="entry name" value="Kinase-like_dom_sf"/>
</dbReference>
<dbReference type="InterPro" id="IPR000719">
    <property type="entry name" value="Prot_kinase_dom"/>
</dbReference>
<sequence length="401" mass="46259">MADENKFLTTKHESNETIEAYIERITKNKIIDFIHWDCIEIIEFLDKGGSGTITKAKWIKNNIMVALKVVTVDKETNSYSEEFIKEAFHKIGLECSNKVDEENREKMPLVGYENVIKFFGVSRGKCTDATYTLFVALYLIFEYADLGNLRCYLSQTNLNWEKKINIARQIACGLHFLHKNEILHRDLHTKNVVIQDNKDSIRAIITDFGLSKVLTRNSKSNQEIAGFVAFIDPKLLNNREDIADYKSDIYSLGVILWEITSDGRPPFKKYSTDQILSLIIAGDREEPIEGSTISYVDLYRNCWNENPDSRPVIEQVYQLIHNEGIITGEKLKQPSKSYISDKDQKTSEPNETKQIFNKLYETLDEFSPDELESIEQLDLDEIAHSVQAALTKKEWPFETNE</sequence>
<evidence type="ECO:0000256" key="1">
    <source>
        <dbReference type="ARBA" id="ARBA00022741"/>
    </source>
</evidence>
<dbReference type="STRING" id="44941.A0A397W1B2"/>
<dbReference type="PANTHER" id="PTHR44329">
    <property type="entry name" value="SERINE/THREONINE-PROTEIN KINASE TNNI3K-RELATED"/>
    <property type="match status" value="1"/>
</dbReference>
<dbReference type="AlphaFoldDB" id="A0A397W1B2"/>
<keyword evidence="4" id="KW-0418">Kinase</keyword>
<feature type="domain" description="Protein kinase" evidence="3">
    <location>
        <begin position="39"/>
        <end position="325"/>
    </location>
</feature>
<dbReference type="GO" id="GO:0004672">
    <property type="term" value="F:protein kinase activity"/>
    <property type="evidence" value="ECO:0007669"/>
    <property type="project" value="InterPro"/>
</dbReference>
<dbReference type="PROSITE" id="PS50011">
    <property type="entry name" value="PROTEIN_KINASE_DOM"/>
    <property type="match status" value="1"/>
</dbReference>
<reference evidence="4 5" key="1">
    <citation type="submission" date="2018-06" db="EMBL/GenBank/DDBJ databases">
        <title>Comparative genomics reveals the genomic features of Rhizophagus irregularis, R. cerebriforme, R. diaphanum and Gigaspora rosea, and their symbiotic lifestyle signature.</title>
        <authorList>
            <person name="Morin E."/>
            <person name="San Clemente H."/>
            <person name="Chen E.C.H."/>
            <person name="De La Providencia I."/>
            <person name="Hainaut M."/>
            <person name="Kuo A."/>
            <person name="Kohler A."/>
            <person name="Murat C."/>
            <person name="Tang N."/>
            <person name="Roy S."/>
            <person name="Loubradou J."/>
            <person name="Henrissat B."/>
            <person name="Grigoriev I.V."/>
            <person name="Corradi N."/>
            <person name="Roux C."/>
            <person name="Martin F.M."/>
        </authorList>
    </citation>
    <scope>NUCLEOTIDE SEQUENCE [LARGE SCALE GENOMIC DNA]</scope>
    <source>
        <strain evidence="4 5">DAOM 194757</strain>
    </source>
</reference>
<dbReference type="GO" id="GO:0005524">
    <property type="term" value="F:ATP binding"/>
    <property type="evidence" value="ECO:0007669"/>
    <property type="project" value="UniProtKB-KW"/>
</dbReference>
<name>A0A397W1B2_9GLOM</name>
<dbReference type="OrthoDB" id="6718656at2759"/>
<dbReference type="InterPro" id="IPR051681">
    <property type="entry name" value="Ser/Thr_Kinases-Pseudokinases"/>
</dbReference>
<protein>
    <submittedName>
        <fullName evidence="4">Kinase-like domain-containing protein</fullName>
    </submittedName>
</protein>
<keyword evidence="4" id="KW-0808">Transferase</keyword>
<accession>A0A397W1B2</accession>
<dbReference type="EMBL" id="QKWP01000081">
    <property type="protein sequence ID" value="RIB27988.1"/>
    <property type="molecule type" value="Genomic_DNA"/>
</dbReference>
<evidence type="ECO:0000313" key="4">
    <source>
        <dbReference type="EMBL" id="RIB27988.1"/>
    </source>
</evidence>
<dbReference type="PANTHER" id="PTHR44329:SF298">
    <property type="entry name" value="MIXED LINEAGE KINASE DOMAIN-LIKE PROTEIN"/>
    <property type="match status" value="1"/>
</dbReference>
<dbReference type="InterPro" id="IPR001245">
    <property type="entry name" value="Ser-Thr/Tyr_kinase_cat_dom"/>
</dbReference>
<dbReference type="GO" id="GO:0097527">
    <property type="term" value="P:necroptotic signaling pathway"/>
    <property type="evidence" value="ECO:0007669"/>
    <property type="project" value="TreeGrafter"/>
</dbReference>
<proteinExistence type="predicted"/>
<dbReference type="SUPFAM" id="SSF56112">
    <property type="entry name" value="Protein kinase-like (PK-like)"/>
    <property type="match status" value="1"/>
</dbReference>
<evidence type="ECO:0000259" key="3">
    <source>
        <dbReference type="PROSITE" id="PS50011"/>
    </source>
</evidence>
<comment type="caution">
    <text evidence="4">The sequence shown here is derived from an EMBL/GenBank/DDBJ whole genome shotgun (WGS) entry which is preliminary data.</text>
</comment>
<organism evidence="4 5">
    <name type="scientific">Gigaspora rosea</name>
    <dbReference type="NCBI Taxonomy" id="44941"/>
    <lineage>
        <taxon>Eukaryota</taxon>
        <taxon>Fungi</taxon>
        <taxon>Fungi incertae sedis</taxon>
        <taxon>Mucoromycota</taxon>
        <taxon>Glomeromycotina</taxon>
        <taxon>Glomeromycetes</taxon>
        <taxon>Diversisporales</taxon>
        <taxon>Gigasporaceae</taxon>
        <taxon>Gigaspora</taxon>
    </lineage>
</organism>
<keyword evidence="5" id="KW-1185">Reference proteome</keyword>